<name>A0A6P7HGN8_DIAVI</name>
<evidence type="ECO:0000313" key="5">
    <source>
        <dbReference type="RefSeq" id="XP_028154830.1"/>
    </source>
</evidence>
<evidence type="ECO:0000256" key="2">
    <source>
        <dbReference type="ARBA" id="ARBA00022980"/>
    </source>
</evidence>
<dbReference type="PANTHER" id="PTHR11278">
    <property type="entry name" value="40S RIBOSOMAL PROTEIN S7"/>
    <property type="match status" value="1"/>
</dbReference>
<evidence type="ECO:0000256" key="1">
    <source>
        <dbReference type="ARBA" id="ARBA00007820"/>
    </source>
</evidence>
<protein>
    <recommendedName>
        <fullName evidence="4">40S ribosomal protein S7</fullName>
    </recommendedName>
</protein>
<dbReference type="GO" id="GO:0032040">
    <property type="term" value="C:small-subunit processome"/>
    <property type="evidence" value="ECO:0007669"/>
    <property type="project" value="TreeGrafter"/>
</dbReference>
<dbReference type="GO" id="GO:0022627">
    <property type="term" value="C:cytosolic small ribosomal subunit"/>
    <property type="evidence" value="ECO:0007669"/>
    <property type="project" value="TreeGrafter"/>
</dbReference>
<dbReference type="AlphaFoldDB" id="A0A6P7HGN8"/>
<evidence type="ECO:0000256" key="4">
    <source>
        <dbReference type="RuleBase" id="RU364105"/>
    </source>
</evidence>
<organism evidence="5">
    <name type="scientific">Diabrotica virgifera virgifera</name>
    <name type="common">western corn rootworm</name>
    <dbReference type="NCBI Taxonomy" id="50390"/>
    <lineage>
        <taxon>Eukaryota</taxon>
        <taxon>Metazoa</taxon>
        <taxon>Ecdysozoa</taxon>
        <taxon>Arthropoda</taxon>
        <taxon>Hexapoda</taxon>
        <taxon>Insecta</taxon>
        <taxon>Pterygota</taxon>
        <taxon>Neoptera</taxon>
        <taxon>Endopterygota</taxon>
        <taxon>Coleoptera</taxon>
        <taxon>Polyphaga</taxon>
        <taxon>Cucujiformia</taxon>
        <taxon>Chrysomeloidea</taxon>
        <taxon>Chrysomelidae</taxon>
        <taxon>Galerucinae</taxon>
        <taxon>Diabroticina</taxon>
        <taxon>Diabroticites</taxon>
        <taxon>Diabrotica</taxon>
    </lineage>
</organism>
<accession>A0A6P7HGN8</accession>
<dbReference type="PANTHER" id="PTHR11278:SF0">
    <property type="entry name" value="SMALL RIBOSOMAL SUBUNIT PROTEIN ES7"/>
    <property type="match status" value="1"/>
</dbReference>
<feature type="non-terminal residue" evidence="5">
    <location>
        <position position="1"/>
    </location>
</feature>
<dbReference type="GO" id="GO:0003735">
    <property type="term" value="F:structural constituent of ribosome"/>
    <property type="evidence" value="ECO:0007669"/>
    <property type="project" value="InterPro"/>
</dbReference>
<dbReference type="GO" id="GO:0006364">
    <property type="term" value="P:rRNA processing"/>
    <property type="evidence" value="ECO:0007669"/>
    <property type="project" value="TreeGrafter"/>
</dbReference>
<evidence type="ECO:0000256" key="3">
    <source>
        <dbReference type="ARBA" id="ARBA00023274"/>
    </source>
</evidence>
<dbReference type="RefSeq" id="XP_028154830.1">
    <property type="nucleotide sequence ID" value="XM_028299029.1"/>
</dbReference>
<dbReference type="InterPro" id="IPR000554">
    <property type="entry name" value="Ribosomal_eS7"/>
</dbReference>
<keyword evidence="3 4" id="KW-0687">Ribonucleoprotein</keyword>
<keyword evidence="2 4" id="KW-0689">Ribosomal protein</keyword>
<dbReference type="InParanoid" id="A0A6P7HGN8"/>
<sequence length="125" mass="15022">IQNRRARELEKNFSNKHVVFVDDRTILPKPTRKLVLPTNKKDQGVVLYDSYIYFRIFYNAILKYHVFPTKIVGKWIRVRLDGLQLIKIHLDKNQQTTIEHKVDIFASVYKLTDRKVIFEFPELYL</sequence>
<dbReference type="GO" id="GO:0042274">
    <property type="term" value="P:ribosomal small subunit biogenesis"/>
    <property type="evidence" value="ECO:0007669"/>
    <property type="project" value="TreeGrafter"/>
</dbReference>
<comment type="similarity">
    <text evidence="1 4">Belongs to the eukaryotic ribosomal protein eS7 family.</text>
</comment>
<gene>
    <name evidence="5" type="primary">LOC114348464</name>
</gene>
<dbReference type="GO" id="GO:0030686">
    <property type="term" value="C:90S preribosome"/>
    <property type="evidence" value="ECO:0007669"/>
    <property type="project" value="TreeGrafter"/>
</dbReference>
<dbReference type="GO" id="GO:0006412">
    <property type="term" value="P:translation"/>
    <property type="evidence" value="ECO:0007669"/>
    <property type="project" value="InterPro"/>
</dbReference>
<dbReference type="Pfam" id="PF01251">
    <property type="entry name" value="Ribosomal_S7e"/>
    <property type="match status" value="1"/>
</dbReference>
<reference evidence="5" key="1">
    <citation type="submission" date="2025-08" db="UniProtKB">
        <authorList>
            <consortium name="RefSeq"/>
        </authorList>
    </citation>
    <scope>IDENTIFICATION</scope>
    <source>
        <tissue evidence="5">Whole insect</tissue>
    </source>
</reference>
<proteinExistence type="inferred from homology"/>